<keyword evidence="2" id="KW-1185">Reference proteome</keyword>
<gene>
    <name evidence="1" type="ORF">CLIB1423_19S01090</name>
</gene>
<dbReference type="Proteomes" id="UP000837801">
    <property type="component" value="Unassembled WGS sequence"/>
</dbReference>
<reference evidence="1" key="1">
    <citation type="submission" date="2022-03" db="EMBL/GenBank/DDBJ databases">
        <authorList>
            <person name="Legras J.-L."/>
            <person name="Devillers H."/>
            <person name="Grondin C."/>
        </authorList>
    </citation>
    <scope>NUCLEOTIDE SEQUENCE</scope>
    <source>
        <strain evidence="1">CLIB 1423</strain>
    </source>
</reference>
<comment type="caution">
    <text evidence="1">The sequence shown here is derived from an EMBL/GenBank/DDBJ whole genome shotgun (WGS) entry which is preliminary data.</text>
</comment>
<name>A0A9P0QTS8_9ASCO</name>
<protein>
    <submittedName>
        <fullName evidence="1">Uncharacterized protein</fullName>
    </submittedName>
</protein>
<evidence type="ECO:0000313" key="2">
    <source>
        <dbReference type="Proteomes" id="UP000837801"/>
    </source>
</evidence>
<organism evidence="1 2">
    <name type="scientific">[Candida] railenensis</name>
    <dbReference type="NCBI Taxonomy" id="45579"/>
    <lineage>
        <taxon>Eukaryota</taxon>
        <taxon>Fungi</taxon>
        <taxon>Dikarya</taxon>
        <taxon>Ascomycota</taxon>
        <taxon>Saccharomycotina</taxon>
        <taxon>Pichiomycetes</taxon>
        <taxon>Debaryomycetaceae</taxon>
        <taxon>Kurtzmaniella</taxon>
    </lineage>
</organism>
<proteinExistence type="predicted"/>
<evidence type="ECO:0000313" key="1">
    <source>
        <dbReference type="EMBL" id="CAH2354820.1"/>
    </source>
</evidence>
<dbReference type="AlphaFoldDB" id="A0A9P0QTS8"/>
<sequence length="126" mass="15340">MLVDIKLNDRIVEHKMLRIKYNLEEGFFRLRSLIVKKLRWTDPELIKEFCIGYFDVYLDLISIRDGEDLFQCNDHRLNYHMVKYIRLFVYRKGDTSKVIEEHRIEHTERKRALAEVKQARTPRGKN</sequence>
<accession>A0A9P0QTS8</accession>
<dbReference type="EMBL" id="CAKXYY010000019">
    <property type="protein sequence ID" value="CAH2354820.1"/>
    <property type="molecule type" value="Genomic_DNA"/>
</dbReference>